<name>A0A931IE68_9NOCA</name>
<organism evidence="3 4">
    <name type="scientific">Nocardia bovistercoris</name>
    <dbReference type="NCBI Taxonomy" id="2785916"/>
    <lineage>
        <taxon>Bacteria</taxon>
        <taxon>Bacillati</taxon>
        <taxon>Actinomycetota</taxon>
        <taxon>Actinomycetes</taxon>
        <taxon>Mycobacteriales</taxon>
        <taxon>Nocardiaceae</taxon>
        <taxon>Nocardia</taxon>
    </lineage>
</organism>
<gene>
    <name evidence="3" type="ORF">IT779_27595</name>
</gene>
<feature type="compositionally biased region" description="Basic and acidic residues" evidence="1">
    <location>
        <begin position="86"/>
        <end position="101"/>
    </location>
</feature>
<feature type="compositionally biased region" description="Low complexity" evidence="1">
    <location>
        <begin position="17"/>
        <end position="46"/>
    </location>
</feature>
<evidence type="ECO:0000256" key="2">
    <source>
        <dbReference type="SAM" id="Phobius"/>
    </source>
</evidence>
<feature type="transmembrane region" description="Helical" evidence="2">
    <location>
        <begin position="139"/>
        <end position="157"/>
    </location>
</feature>
<evidence type="ECO:0000313" key="3">
    <source>
        <dbReference type="EMBL" id="MBH0780042.1"/>
    </source>
</evidence>
<sequence length="231" mass="25198">MPSNSLVGVKLFRRGESSSTDATADSTADANGGVTAATTRNSSTATLGKGRPTPKRRDAQGKRRGPVAPAPLTAKEARARRKATKGSKEDRKAASAERKLAAQDRRARMLAGEDKYLLPRDQGPVRAYVRDVVDARRNLVGLFMPMALVLILSMFAAPRLQTLVTLVMLVMMLFMAIEGFVLGRIVNNRVRERYPDSADSGFKLGWYAFVRASQIRKMRAPKPRVGPGDAV</sequence>
<dbReference type="EMBL" id="JADMLG010000013">
    <property type="protein sequence ID" value="MBH0780042.1"/>
    <property type="molecule type" value="Genomic_DNA"/>
</dbReference>
<evidence type="ECO:0000256" key="1">
    <source>
        <dbReference type="SAM" id="MobiDB-lite"/>
    </source>
</evidence>
<keyword evidence="2" id="KW-0812">Transmembrane</keyword>
<dbReference type="Proteomes" id="UP000655751">
    <property type="component" value="Unassembled WGS sequence"/>
</dbReference>
<feature type="region of interest" description="Disordered" evidence="1">
    <location>
        <begin position="1"/>
        <end position="101"/>
    </location>
</feature>
<feature type="transmembrane region" description="Helical" evidence="2">
    <location>
        <begin position="163"/>
        <end position="183"/>
    </location>
</feature>
<proteinExistence type="predicted"/>
<keyword evidence="2" id="KW-0472">Membrane</keyword>
<dbReference type="AlphaFoldDB" id="A0A931IE68"/>
<evidence type="ECO:0000313" key="4">
    <source>
        <dbReference type="Proteomes" id="UP000655751"/>
    </source>
</evidence>
<protein>
    <submittedName>
        <fullName evidence="3">DUF3043 domain-containing protein</fullName>
    </submittedName>
</protein>
<dbReference type="Pfam" id="PF11241">
    <property type="entry name" value="DUF3043"/>
    <property type="match status" value="1"/>
</dbReference>
<keyword evidence="2" id="KW-1133">Transmembrane helix</keyword>
<keyword evidence="4" id="KW-1185">Reference proteome</keyword>
<dbReference type="InterPro" id="IPR021403">
    <property type="entry name" value="DUF3043"/>
</dbReference>
<comment type="caution">
    <text evidence="3">The sequence shown here is derived from an EMBL/GenBank/DDBJ whole genome shotgun (WGS) entry which is preliminary data.</text>
</comment>
<reference evidence="3" key="1">
    <citation type="submission" date="2020-11" db="EMBL/GenBank/DDBJ databases">
        <title>Nocardia NEAU-351.nov., a novel actinomycete isolated from the cow dung.</title>
        <authorList>
            <person name="Zhang X."/>
        </authorList>
    </citation>
    <scope>NUCLEOTIDE SEQUENCE</scope>
    <source>
        <strain evidence="3">NEAU-351</strain>
    </source>
</reference>
<accession>A0A931IE68</accession>